<feature type="non-terminal residue" evidence="1">
    <location>
        <position position="1"/>
    </location>
</feature>
<organism evidence="1 2">
    <name type="scientific">Boletus edulis BED1</name>
    <dbReference type="NCBI Taxonomy" id="1328754"/>
    <lineage>
        <taxon>Eukaryota</taxon>
        <taxon>Fungi</taxon>
        <taxon>Dikarya</taxon>
        <taxon>Basidiomycota</taxon>
        <taxon>Agaricomycotina</taxon>
        <taxon>Agaricomycetes</taxon>
        <taxon>Agaricomycetidae</taxon>
        <taxon>Boletales</taxon>
        <taxon>Boletineae</taxon>
        <taxon>Boletaceae</taxon>
        <taxon>Boletoideae</taxon>
        <taxon>Boletus</taxon>
    </lineage>
</organism>
<dbReference type="Proteomes" id="UP001194468">
    <property type="component" value="Unassembled WGS sequence"/>
</dbReference>
<evidence type="ECO:0000313" key="2">
    <source>
        <dbReference type="Proteomes" id="UP001194468"/>
    </source>
</evidence>
<proteinExistence type="predicted"/>
<reference evidence="1" key="2">
    <citation type="journal article" date="2020" name="Nat. Commun.">
        <title>Large-scale genome sequencing of mycorrhizal fungi provides insights into the early evolution of symbiotic traits.</title>
        <authorList>
            <person name="Miyauchi S."/>
            <person name="Kiss E."/>
            <person name="Kuo A."/>
            <person name="Drula E."/>
            <person name="Kohler A."/>
            <person name="Sanchez-Garcia M."/>
            <person name="Morin E."/>
            <person name="Andreopoulos B."/>
            <person name="Barry K.W."/>
            <person name="Bonito G."/>
            <person name="Buee M."/>
            <person name="Carver A."/>
            <person name="Chen C."/>
            <person name="Cichocki N."/>
            <person name="Clum A."/>
            <person name="Culley D."/>
            <person name="Crous P.W."/>
            <person name="Fauchery L."/>
            <person name="Girlanda M."/>
            <person name="Hayes R.D."/>
            <person name="Keri Z."/>
            <person name="LaButti K."/>
            <person name="Lipzen A."/>
            <person name="Lombard V."/>
            <person name="Magnuson J."/>
            <person name="Maillard F."/>
            <person name="Murat C."/>
            <person name="Nolan M."/>
            <person name="Ohm R.A."/>
            <person name="Pangilinan J."/>
            <person name="Pereira M.F."/>
            <person name="Perotto S."/>
            <person name="Peter M."/>
            <person name="Pfister S."/>
            <person name="Riley R."/>
            <person name="Sitrit Y."/>
            <person name="Stielow J.B."/>
            <person name="Szollosi G."/>
            <person name="Zifcakova L."/>
            <person name="Stursova M."/>
            <person name="Spatafora J.W."/>
            <person name="Tedersoo L."/>
            <person name="Vaario L.M."/>
            <person name="Yamada A."/>
            <person name="Yan M."/>
            <person name="Wang P."/>
            <person name="Xu J."/>
            <person name="Bruns T."/>
            <person name="Baldrian P."/>
            <person name="Vilgalys R."/>
            <person name="Dunand C."/>
            <person name="Henrissat B."/>
            <person name="Grigoriev I.V."/>
            <person name="Hibbett D."/>
            <person name="Nagy L.G."/>
            <person name="Martin F.M."/>
        </authorList>
    </citation>
    <scope>NUCLEOTIDE SEQUENCE</scope>
    <source>
        <strain evidence="1">BED1</strain>
    </source>
</reference>
<accession>A0AAD4C1I5</accession>
<dbReference type="EMBL" id="WHUW01000005">
    <property type="protein sequence ID" value="KAF8445629.1"/>
    <property type="molecule type" value="Genomic_DNA"/>
</dbReference>
<comment type="caution">
    <text evidence="1">The sequence shown here is derived from an EMBL/GenBank/DDBJ whole genome shotgun (WGS) entry which is preliminary data.</text>
</comment>
<name>A0AAD4C1I5_BOLED</name>
<keyword evidence="2" id="KW-1185">Reference proteome</keyword>
<protein>
    <submittedName>
        <fullName evidence="1">Uncharacterized protein</fullName>
    </submittedName>
</protein>
<gene>
    <name evidence="1" type="ORF">L210DRAFT_815151</name>
</gene>
<feature type="non-terminal residue" evidence="1">
    <location>
        <position position="103"/>
    </location>
</feature>
<evidence type="ECO:0000313" key="1">
    <source>
        <dbReference type="EMBL" id="KAF8445629.1"/>
    </source>
</evidence>
<dbReference type="AlphaFoldDB" id="A0AAD4C1I5"/>
<sequence length="103" mass="11836">FTKHVALPEELSWIKHMIIELWIDQEGFRAVRSCMQLMGYSPRTRSLHPYEPAEDVRSGVTAGLAEFMPTKRETFTFHYATLDSPPTLRMVSVAGDESRDYIS</sequence>
<reference evidence="1" key="1">
    <citation type="submission" date="2019-10" db="EMBL/GenBank/DDBJ databases">
        <authorList>
            <consortium name="DOE Joint Genome Institute"/>
            <person name="Kuo A."/>
            <person name="Miyauchi S."/>
            <person name="Kiss E."/>
            <person name="Drula E."/>
            <person name="Kohler A."/>
            <person name="Sanchez-Garcia M."/>
            <person name="Andreopoulos B."/>
            <person name="Barry K.W."/>
            <person name="Bonito G."/>
            <person name="Buee M."/>
            <person name="Carver A."/>
            <person name="Chen C."/>
            <person name="Cichocki N."/>
            <person name="Clum A."/>
            <person name="Culley D."/>
            <person name="Crous P.W."/>
            <person name="Fauchery L."/>
            <person name="Girlanda M."/>
            <person name="Hayes R."/>
            <person name="Keri Z."/>
            <person name="LaButti K."/>
            <person name="Lipzen A."/>
            <person name="Lombard V."/>
            <person name="Magnuson J."/>
            <person name="Maillard F."/>
            <person name="Morin E."/>
            <person name="Murat C."/>
            <person name="Nolan M."/>
            <person name="Ohm R."/>
            <person name="Pangilinan J."/>
            <person name="Pereira M."/>
            <person name="Perotto S."/>
            <person name="Peter M."/>
            <person name="Riley R."/>
            <person name="Sitrit Y."/>
            <person name="Stielow B."/>
            <person name="Szollosi G."/>
            <person name="Zifcakova L."/>
            <person name="Stursova M."/>
            <person name="Spatafora J.W."/>
            <person name="Tedersoo L."/>
            <person name="Vaario L.-M."/>
            <person name="Yamada A."/>
            <person name="Yan M."/>
            <person name="Wang P."/>
            <person name="Xu J."/>
            <person name="Bruns T."/>
            <person name="Baldrian P."/>
            <person name="Vilgalys R."/>
            <person name="Henrissat B."/>
            <person name="Grigoriev I.V."/>
            <person name="Hibbett D."/>
            <person name="Nagy L.G."/>
            <person name="Martin F.M."/>
        </authorList>
    </citation>
    <scope>NUCLEOTIDE SEQUENCE</scope>
    <source>
        <strain evidence="1">BED1</strain>
    </source>
</reference>